<organism evidence="6 7">
    <name type="scientific">Candidatus Lloydbacteria bacterium RIFCSPHIGHO2_02_FULL_50_13</name>
    <dbReference type="NCBI Taxonomy" id="1798661"/>
    <lineage>
        <taxon>Bacteria</taxon>
        <taxon>Candidatus Lloydiibacteriota</taxon>
    </lineage>
</organism>
<keyword evidence="1 4" id="KW-0808">Transferase</keyword>
<dbReference type="InterPro" id="IPR016030">
    <property type="entry name" value="CblAdoTrfase-like"/>
</dbReference>
<comment type="caution">
    <text evidence="6">The sequence shown here is derived from an EMBL/GenBank/DDBJ whole genome shotgun (WGS) entry which is preliminary data.</text>
</comment>
<comment type="catalytic activity">
    <reaction evidence="4">
        <text>2 cob(II)yrinate a,c diamide + reduced [electron-transfer flavoprotein] + 2 ATP = 2 adenosylcob(III)yrinate a,c-diamide + 2 triphosphate + oxidized [electron-transfer flavoprotein] + 3 H(+)</text>
        <dbReference type="Rhea" id="RHEA:11528"/>
        <dbReference type="Rhea" id="RHEA-COMP:10685"/>
        <dbReference type="Rhea" id="RHEA-COMP:10686"/>
        <dbReference type="ChEBI" id="CHEBI:15378"/>
        <dbReference type="ChEBI" id="CHEBI:18036"/>
        <dbReference type="ChEBI" id="CHEBI:30616"/>
        <dbReference type="ChEBI" id="CHEBI:57692"/>
        <dbReference type="ChEBI" id="CHEBI:58307"/>
        <dbReference type="ChEBI" id="CHEBI:58503"/>
        <dbReference type="ChEBI" id="CHEBI:58537"/>
        <dbReference type="EC" id="2.5.1.17"/>
    </reaction>
</comment>
<evidence type="ECO:0000313" key="7">
    <source>
        <dbReference type="Proteomes" id="UP000177996"/>
    </source>
</evidence>
<dbReference type="Gene3D" id="1.20.1200.10">
    <property type="entry name" value="Cobalamin adenosyltransferase-like"/>
    <property type="match status" value="1"/>
</dbReference>
<dbReference type="PANTHER" id="PTHR12213">
    <property type="entry name" value="CORRINOID ADENOSYLTRANSFERASE"/>
    <property type="match status" value="1"/>
</dbReference>
<evidence type="ECO:0000256" key="3">
    <source>
        <dbReference type="ARBA" id="ARBA00022840"/>
    </source>
</evidence>
<dbReference type="AlphaFoldDB" id="A0A1G2D0B8"/>
<evidence type="ECO:0000259" key="5">
    <source>
        <dbReference type="Pfam" id="PF01923"/>
    </source>
</evidence>
<evidence type="ECO:0000256" key="4">
    <source>
        <dbReference type="RuleBase" id="RU366026"/>
    </source>
</evidence>
<dbReference type="Proteomes" id="UP000177996">
    <property type="component" value="Unassembled WGS sequence"/>
</dbReference>
<proteinExistence type="inferred from homology"/>
<name>A0A1G2D0B8_9BACT</name>
<dbReference type="Pfam" id="PF01923">
    <property type="entry name" value="Cob_adeno_trans"/>
    <property type="match status" value="1"/>
</dbReference>
<dbReference type="UniPathway" id="UPA00148">
    <property type="reaction ID" value="UER00233"/>
</dbReference>
<evidence type="ECO:0000313" key="6">
    <source>
        <dbReference type="EMBL" id="OGZ07076.1"/>
    </source>
</evidence>
<comment type="catalytic activity">
    <reaction evidence="4">
        <text>2 cob(II)alamin + reduced [electron-transfer flavoprotein] + 2 ATP = 2 adenosylcob(III)alamin + 2 triphosphate + oxidized [electron-transfer flavoprotein] + 3 H(+)</text>
        <dbReference type="Rhea" id="RHEA:28671"/>
        <dbReference type="Rhea" id="RHEA-COMP:10685"/>
        <dbReference type="Rhea" id="RHEA-COMP:10686"/>
        <dbReference type="ChEBI" id="CHEBI:15378"/>
        <dbReference type="ChEBI" id="CHEBI:16304"/>
        <dbReference type="ChEBI" id="CHEBI:18036"/>
        <dbReference type="ChEBI" id="CHEBI:18408"/>
        <dbReference type="ChEBI" id="CHEBI:30616"/>
        <dbReference type="ChEBI" id="CHEBI:57692"/>
        <dbReference type="ChEBI" id="CHEBI:58307"/>
        <dbReference type="EC" id="2.5.1.17"/>
    </reaction>
</comment>
<dbReference type="SUPFAM" id="SSF89028">
    <property type="entry name" value="Cobalamin adenosyltransferase-like"/>
    <property type="match status" value="2"/>
</dbReference>
<keyword evidence="4" id="KW-0169">Cobalamin biosynthesis</keyword>
<dbReference type="GO" id="GO:0008817">
    <property type="term" value="F:corrinoid adenosyltransferase activity"/>
    <property type="evidence" value="ECO:0007669"/>
    <property type="project" value="UniProtKB-UniRule"/>
</dbReference>
<keyword evidence="3 4" id="KW-0067">ATP-binding</keyword>
<comment type="pathway">
    <text evidence="4">Cofactor biosynthesis; adenosylcobalamin biosynthesis; adenosylcobalamin from cob(II)yrinate a,c-diamide: step 2/7.</text>
</comment>
<dbReference type="InterPro" id="IPR036451">
    <property type="entry name" value="CblAdoTrfase-like_sf"/>
</dbReference>
<keyword evidence="2 4" id="KW-0547">Nucleotide-binding</keyword>
<dbReference type="EC" id="2.5.1.17" evidence="4"/>
<sequence length="209" mass="22656">MLFTGKGDDGTTKTFGCDQRISKSSAIAEALGSVDEINSLLGVVKMEDGETKAIAGLDYRTLLSDVQQDLFIVQAELAGAEKKMDNVRVEKLSGWVNAIEKELPAVTSFFVSGGTELGALCDFARTTARRAERRVVEALRNDRGDSLALQGVSSVIPAKGLSSNNAENSSNRDNHQHLLAYMNRLSSLLYALARLANHRAGVLEEKPHY</sequence>
<protein>
    <recommendedName>
        <fullName evidence="4">Corrinoid adenosyltransferase</fullName>
        <ecNumber evidence="4">2.5.1.17</ecNumber>
    </recommendedName>
    <alternativeName>
        <fullName evidence="4">Cob(II)alamin adenosyltransferase</fullName>
    </alternativeName>
    <alternativeName>
        <fullName evidence="4">Cob(II)yrinic acid a,c-diamide adenosyltransferase</fullName>
    </alternativeName>
    <alternativeName>
        <fullName evidence="4">Cobinamide/cobalamin adenosyltransferase</fullName>
    </alternativeName>
</protein>
<dbReference type="EMBL" id="MHLL01000070">
    <property type="protein sequence ID" value="OGZ07076.1"/>
    <property type="molecule type" value="Genomic_DNA"/>
</dbReference>
<dbReference type="InterPro" id="IPR029499">
    <property type="entry name" value="PduO-typ"/>
</dbReference>
<comment type="similarity">
    <text evidence="4">Belongs to the Cob(I)alamin adenosyltransferase family.</text>
</comment>
<dbReference type="PANTHER" id="PTHR12213:SF0">
    <property type="entry name" value="CORRINOID ADENOSYLTRANSFERASE MMAB"/>
    <property type="match status" value="1"/>
</dbReference>
<dbReference type="GO" id="GO:0005524">
    <property type="term" value="F:ATP binding"/>
    <property type="evidence" value="ECO:0007669"/>
    <property type="project" value="UniProtKB-UniRule"/>
</dbReference>
<accession>A0A1G2D0B8</accession>
<evidence type="ECO:0000256" key="1">
    <source>
        <dbReference type="ARBA" id="ARBA00022679"/>
    </source>
</evidence>
<reference evidence="6 7" key="1">
    <citation type="journal article" date="2016" name="Nat. Commun.">
        <title>Thousands of microbial genomes shed light on interconnected biogeochemical processes in an aquifer system.</title>
        <authorList>
            <person name="Anantharaman K."/>
            <person name="Brown C.T."/>
            <person name="Hug L.A."/>
            <person name="Sharon I."/>
            <person name="Castelle C.J."/>
            <person name="Probst A.J."/>
            <person name="Thomas B.C."/>
            <person name="Singh A."/>
            <person name="Wilkins M.J."/>
            <person name="Karaoz U."/>
            <person name="Brodie E.L."/>
            <person name="Williams K.H."/>
            <person name="Hubbard S.S."/>
            <person name="Banfield J.F."/>
        </authorList>
    </citation>
    <scope>NUCLEOTIDE SEQUENCE [LARGE SCALE GENOMIC DNA]</scope>
</reference>
<feature type="domain" description="Cobalamin adenosyltransferase-like" evidence="5">
    <location>
        <begin position="3"/>
        <end position="143"/>
    </location>
</feature>
<evidence type="ECO:0000256" key="2">
    <source>
        <dbReference type="ARBA" id="ARBA00022741"/>
    </source>
</evidence>
<dbReference type="GO" id="GO:0009236">
    <property type="term" value="P:cobalamin biosynthetic process"/>
    <property type="evidence" value="ECO:0007669"/>
    <property type="project" value="UniProtKB-UniRule"/>
</dbReference>
<gene>
    <name evidence="6" type="ORF">A3D65_01380</name>
</gene>